<feature type="transmembrane region" description="Helical" evidence="10">
    <location>
        <begin position="219"/>
        <end position="237"/>
    </location>
</feature>
<dbReference type="GO" id="GO:0005743">
    <property type="term" value="C:mitochondrial inner membrane"/>
    <property type="evidence" value="ECO:0007669"/>
    <property type="project" value="UniProtKB-SubCell"/>
</dbReference>
<proteinExistence type="inferred from homology"/>
<dbReference type="PANTHER" id="PTHR11048:SF28">
    <property type="entry name" value="4-HYDROXYBENZOATE POLYPRENYLTRANSFERASE, MITOCHONDRIAL"/>
    <property type="match status" value="1"/>
</dbReference>
<comment type="cofactor">
    <cofactor evidence="1">
        <name>Mg(2+)</name>
        <dbReference type="ChEBI" id="CHEBI:18420"/>
    </cofactor>
</comment>
<dbReference type="FunFam" id="1.10.357.140:FF:000003">
    <property type="entry name" value="4-hydroxybenzoate polyprenyltransferase, mitochondrial"/>
    <property type="match status" value="1"/>
</dbReference>
<dbReference type="Gene3D" id="1.20.120.1780">
    <property type="entry name" value="UbiA prenyltransferase"/>
    <property type="match status" value="1"/>
</dbReference>
<feature type="transmembrane region" description="Helical" evidence="10">
    <location>
        <begin position="90"/>
        <end position="112"/>
    </location>
</feature>
<evidence type="ECO:0000256" key="8">
    <source>
        <dbReference type="ARBA" id="ARBA00052313"/>
    </source>
</evidence>
<accession>A0A4P9ZUC8</accession>
<feature type="transmembrane region" description="Helical" evidence="10">
    <location>
        <begin position="243"/>
        <end position="263"/>
    </location>
</feature>
<gene>
    <name evidence="11" type="ORF">BJ085DRAFT_12889</name>
</gene>
<protein>
    <submittedName>
        <fullName evidence="11">4-hydroxybenzoate polyprenyl transferase</fullName>
    </submittedName>
</protein>
<keyword evidence="6 10" id="KW-1133">Transmembrane helix</keyword>
<feature type="transmembrane region" description="Helical" evidence="10">
    <location>
        <begin position="148"/>
        <end position="165"/>
    </location>
</feature>
<dbReference type="InterPro" id="IPR000537">
    <property type="entry name" value="UbiA_prenyltransferase"/>
</dbReference>
<evidence type="ECO:0000256" key="4">
    <source>
        <dbReference type="ARBA" id="ARBA00022679"/>
    </source>
</evidence>
<comment type="catalytic activity">
    <reaction evidence="8">
        <text>an all-trans-polyprenyl diphosphate + 4-hydroxybenzoate = a 4-hydroxy-3-(all-trans-polyprenyl)benzoate + diphosphate</text>
        <dbReference type="Rhea" id="RHEA:44504"/>
        <dbReference type="Rhea" id="RHEA-COMP:9514"/>
        <dbReference type="Rhea" id="RHEA-COMP:9564"/>
        <dbReference type="ChEBI" id="CHEBI:17879"/>
        <dbReference type="ChEBI" id="CHEBI:33019"/>
        <dbReference type="ChEBI" id="CHEBI:58914"/>
        <dbReference type="ChEBI" id="CHEBI:78396"/>
        <dbReference type="EC" id="2.5.1.39"/>
    </reaction>
</comment>
<evidence type="ECO:0000256" key="3">
    <source>
        <dbReference type="ARBA" id="ARBA00005985"/>
    </source>
</evidence>
<reference evidence="12" key="1">
    <citation type="journal article" date="2018" name="Nat. Microbiol.">
        <title>Leveraging single-cell genomics to expand the fungal tree of life.</title>
        <authorList>
            <person name="Ahrendt S.R."/>
            <person name="Quandt C.A."/>
            <person name="Ciobanu D."/>
            <person name="Clum A."/>
            <person name="Salamov A."/>
            <person name="Andreopoulos B."/>
            <person name="Cheng J.F."/>
            <person name="Woyke T."/>
            <person name="Pelin A."/>
            <person name="Henrissat B."/>
            <person name="Reynolds N.K."/>
            <person name="Benny G.L."/>
            <person name="Smith M.E."/>
            <person name="James T.Y."/>
            <person name="Grigoriev I.V."/>
        </authorList>
    </citation>
    <scope>NUCLEOTIDE SEQUENCE [LARGE SCALE GENOMIC DNA]</scope>
    <source>
        <strain evidence="12">RSA 468</strain>
    </source>
</reference>
<feature type="transmembrane region" description="Helical" evidence="10">
    <location>
        <begin position="47"/>
        <end position="70"/>
    </location>
</feature>
<dbReference type="STRING" id="215637.A0A4P9ZUC8"/>
<keyword evidence="5 10" id="KW-0812">Transmembrane</keyword>
<comment type="subcellular location">
    <subcellularLocation>
        <location evidence="2">Mitochondrion inner membrane</location>
        <topology evidence="2">Multi-pass membrane protein</topology>
        <orientation evidence="2">Matrix side</orientation>
    </subcellularLocation>
</comment>
<keyword evidence="7 10" id="KW-0472">Membrane</keyword>
<keyword evidence="12" id="KW-1185">Reference proteome</keyword>
<dbReference type="GO" id="GO:0008412">
    <property type="term" value="F:4-hydroxybenzoate polyprenyltransferase activity"/>
    <property type="evidence" value="ECO:0007669"/>
    <property type="project" value="UniProtKB-EC"/>
</dbReference>
<dbReference type="Proteomes" id="UP000268162">
    <property type="component" value="Unassembled WGS sequence"/>
</dbReference>
<evidence type="ECO:0000256" key="2">
    <source>
        <dbReference type="ARBA" id="ARBA00004292"/>
    </source>
</evidence>
<dbReference type="InterPro" id="IPR039653">
    <property type="entry name" value="Prenyltransferase"/>
</dbReference>
<evidence type="ECO:0000256" key="5">
    <source>
        <dbReference type="ARBA" id="ARBA00022692"/>
    </source>
</evidence>
<keyword evidence="4 11" id="KW-0808">Transferase</keyword>
<dbReference type="FunFam" id="1.20.120.1780:FF:000001">
    <property type="entry name" value="4-hydroxybenzoate octaprenyltransferase"/>
    <property type="match status" value="1"/>
</dbReference>
<dbReference type="PANTHER" id="PTHR11048">
    <property type="entry name" value="PRENYLTRANSFERASES"/>
    <property type="match status" value="1"/>
</dbReference>
<feature type="transmembrane region" description="Helical" evidence="10">
    <location>
        <begin position="275"/>
        <end position="295"/>
    </location>
</feature>
<dbReference type="AlphaFoldDB" id="A0A4P9ZUC8"/>
<evidence type="ECO:0000256" key="10">
    <source>
        <dbReference type="SAM" id="Phobius"/>
    </source>
</evidence>
<organism evidence="11 12">
    <name type="scientific">Dimargaris cristalligena</name>
    <dbReference type="NCBI Taxonomy" id="215637"/>
    <lineage>
        <taxon>Eukaryota</taxon>
        <taxon>Fungi</taxon>
        <taxon>Fungi incertae sedis</taxon>
        <taxon>Zoopagomycota</taxon>
        <taxon>Kickxellomycotina</taxon>
        <taxon>Dimargaritomycetes</taxon>
        <taxon>Dimargaritales</taxon>
        <taxon>Dimargaritaceae</taxon>
        <taxon>Dimargaris</taxon>
    </lineage>
</organism>
<dbReference type="Gene3D" id="1.10.357.140">
    <property type="entry name" value="UbiA prenyltransferase"/>
    <property type="match status" value="1"/>
</dbReference>
<dbReference type="InterPro" id="IPR006370">
    <property type="entry name" value="HB_polyprenyltransferase-like"/>
</dbReference>
<feature type="transmembrane region" description="Helical" evidence="10">
    <location>
        <begin position="22"/>
        <end position="41"/>
    </location>
</feature>
<comment type="function">
    <text evidence="9">Catalyzes the prenylation of para-hydroxybenzoate (PHB) with an all-trans polyprenyl group. Mediates the second step in the final reaction sequence of coenzyme Q (CoQ) biosynthesis, which is the condensation of the polyisoprenoid side chain with PHB, generating the first membrane-bound Q intermediate.</text>
</comment>
<evidence type="ECO:0000313" key="11">
    <source>
        <dbReference type="EMBL" id="RKP36848.1"/>
    </source>
</evidence>
<name>A0A4P9ZUC8_9FUNG</name>
<evidence type="ECO:0000256" key="7">
    <source>
        <dbReference type="ARBA" id="ARBA00023136"/>
    </source>
</evidence>
<evidence type="ECO:0000313" key="12">
    <source>
        <dbReference type="Proteomes" id="UP000268162"/>
    </source>
</evidence>
<dbReference type="CDD" id="cd13959">
    <property type="entry name" value="PT_UbiA_COQ2"/>
    <property type="match status" value="1"/>
</dbReference>
<evidence type="ECO:0000256" key="1">
    <source>
        <dbReference type="ARBA" id="ARBA00001946"/>
    </source>
</evidence>
<dbReference type="InterPro" id="IPR030470">
    <property type="entry name" value="UbiA_prenylTrfase_CS"/>
</dbReference>
<evidence type="ECO:0000256" key="9">
    <source>
        <dbReference type="ARBA" id="ARBA00058997"/>
    </source>
</evidence>
<dbReference type="InterPro" id="IPR044878">
    <property type="entry name" value="UbiA_sf"/>
</dbReference>
<dbReference type="PROSITE" id="PS00943">
    <property type="entry name" value="UBIA"/>
    <property type="match status" value="1"/>
</dbReference>
<feature type="non-terminal residue" evidence="11">
    <location>
        <position position="1"/>
    </location>
</feature>
<dbReference type="EMBL" id="ML002585">
    <property type="protein sequence ID" value="RKP36848.1"/>
    <property type="molecule type" value="Genomic_DNA"/>
</dbReference>
<dbReference type="Pfam" id="PF01040">
    <property type="entry name" value="UbiA"/>
    <property type="match status" value="1"/>
</dbReference>
<dbReference type="NCBIfam" id="TIGR01474">
    <property type="entry name" value="ubiA_proteo"/>
    <property type="match status" value="1"/>
</dbReference>
<feature type="non-terminal residue" evidence="11">
    <location>
        <position position="298"/>
    </location>
</feature>
<dbReference type="GO" id="GO:0006744">
    <property type="term" value="P:ubiquinone biosynthetic process"/>
    <property type="evidence" value="ECO:0007669"/>
    <property type="project" value="TreeGrafter"/>
</dbReference>
<feature type="transmembrane region" description="Helical" evidence="10">
    <location>
        <begin position="118"/>
        <end position="136"/>
    </location>
</feature>
<evidence type="ECO:0000256" key="6">
    <source>
        <dbReference type="ARBA" id="ARBA00022989"/>
    </source>
</evidence>
<dbReference type="HAMAP" id="MF_01635">
    <property type="entry name" value="UbiA"/>
    <property type="match status" value="1"/>
</dbReference>
<sequence>FINRFPSAAQPYLFLLRLDKPVGTWLLFWPCAWSILMAAFHQGTSPLATASMLGLFGTGALVMRGAGCTINDMWDRDIDDKVERTRMRPLAAGLITRPQALAFLGIQLSAGLAVLTQLNGYSILLGMASMPLVNIYPLMKRITYWPQSVLGLAFNWGALLGWSAIVGSSDWAVTLPLYAAGVSWTLVYDTIYAHQDKRDDLKINTKSTALLFGDNSRTILSLFSVNTLALLCLAGYFNGQSVIYFATTLLGGGGHLLWQIRTVDFNHNADCWRKFTSNIWLGAIIAAGIGGDYVYKLL</sequence>
<comment type="similarity">
    <text evidence="3">Belongs to the UbiA prenyltransferase family.</text>
</comment>
<feature type="transmembrane region" description="Helical" evidence="10">
    <location>
        <begin position="171"/>
        <end position="192"/>
    </location>
</feature>